<evidence type="ECO:0000259" key="6">
    <source>
        <dbReference type="Pfam" id="PF00892"/>
    </source>
</evidence>
<feature type="transmembrane region" description="Helical" evidence="5">
    <location>
        <begin position="7"/>
        <end position="27"/>
    </location>
</feature>
<accession>A0A2A7S7E4</accession>
<dbReference type="GO" id="GO:0016020">
    <property type="term" value="C:membrane"/>
    <property type="evidence" value="ECO:0007669"/>
    <property type="project" value="UniProtKB-SubCell"/>
</dbReference>
<feature type="transmembrane region" description="Helical" evidence="5">
    <location>
        <begin position="58"/>
        <end position="80"/>
    </location>
</feature>
<dbReference type="EMBL" id="PDDY01000004">
    <property type="protein sequence ID" value="PEH39349.1"/>
    <property type="molecule type" value="Genomic_DNA"/>
</dbReference>
<feature type="domain" description="EamA" evidence="6">
    <location>
        <begin position="142"/>
        <end position="278"/>
    </location>
</feature>
<sequence length="295" mass="30904">MKLRDTLLAILVTAIWGLNFSVIKLGLQSTDPFVLAGIRFTLSALPAVLFIRRPAVPLSYLAAYGLLFGVGLWGIVNLGIQAGLSAGIASLVLQFSAFLTILLGAAVFREAVSRYQFAGIAIALLGLACVIAITDGSATPAGIALVIVGALAWSGANLVIKLSGTREVLAFLVWSSLFSPLPLFAIAWLQHGAAVYAATFAHVDGKAVFSILFQVYPTTLFGYGVWNLLLRKYPVSTVAPLSLLVPIFGMLGSALIFGEPIGTLKLLATALIVLGLAVGLYGKHLGARLARQAGI</sequence>
<reference evidence="8" key="1">
    <citation type="submission" date="2017-09" db="EMBL/GenBank/DDBJ databases">
        <title>FDA dAtabase for Regulatory Grade micrObial Sequences (FDA-ARGOS): Supporting development and validation of Infectious Disease Dx tests.</title>
        <authorList>
            <person name="Minogue T."/>
            <person name="Wolcott M."/>
            <person name="Wasieloski L."/>
            <person name="Aguilar W."/>
            <person name="Moore D."/>
            <person name="Tallon L."/>
            <person name="Sadzewicz L."/>
            <person name="Ott S."/>
            <person name="Zhao X."/>
            <person name="Nagaraj S."/>
            <person name="Vavikolanu K."/>
            <person name="Aluvathingal J."/>
            <person name="Nadendla S."/>
            <person name="Sichtig H."/>
        </authorList>
    </citation>
    <scope>NUCLEOTIDE SEQUENCE [LARGE SCALE GENOMIC DNA]</scope>
    <source>
        <strain evidence="8">FDAARGOS_390</strain>
    </source>
</reference>
<keyword evidence="2 5" id="KW-0812">Transmembrane</keyword>
<comment type="caution">
    <text evidence="7">The sequence shown here is derived from an EMBL/GenBank/DDBJ whole genome shotgun (WGS) entry which is preliminary data.</text>
</comment>
<dbReference type="PANTHER" id="PTHR32322:SF9">
    <property type="entry name" value="AMINO-ACID METABOLITE EFFLUX PUMP-RELATED"/>
    <property type="match status" value="1"/>
</dbReference>
<dbReference type="AlphaFoldDB" id="A0A2A7S7E4"/>
<dbReference type="Proteomes" id="UP000220629">
    <property type="component" value="Unassembled WGS sequence"/>
</dbReference>
<evidence type="ECO:0000256" key="3">
    <source>
        <dbReference type="ARBA" id="ARBA00022989"/>
    </source>
</evidence>
<feature type="transmembrane region" description="Helical" evidence="5">
    <location>
        <begin position="115"/>
        <end position="134"/>
    </location>
</feature>
<feature type="transmembrane region" description="Helical" evidence="5">
    <location>
        <begin position="238"/>
        <end position="258"/>
    </location>
</feature>
<keyword evidence="4 5" id="KW-0472">Membrane</keyword>
<dbReference type="InterPro" id="IPR050638">
    <property type="entry name" value="AA-Vitamin_Transporters"/>
</dbReference>
<evidence type="ECO:0000256" key="2">
    <source>
        <dbReference type="ARBA" id="ARBA00022692"/>
    </source>
</evidence>
<dbReference type="Pfam" id="PF00892">
    <property type="entry name" value="EamA"/>
    <property type="match status" value="2"/>
</dbReference>
<keyword evidence="3 5" id="KW-1133">Transmembrane helix</keyword>
<feature type="transmembrane region" description="Helical" evidence="5">
    <location>
        <begin position="140"/>
        <end position="160"/>
    </location>
</feature>
<dbReference type="PANTHER" id="PTHR32322">
    <property type="entry name" value="INNER MEMBRANE TRANSPORTER"/>
    <property type="match status" value="1"/>
</dbReference>
<evidence type="ECO:0000313" key="8">
    <source>
        <dbReference type="Proteomes" id="UP000220629"/>
    </source>
</evidence>
<dbReference type="InterPro" id="IPR037185">
    <property type="entry name" value="EmrE-like"/>
</dbReference>
<evidence type="ECO:0000256" key="1">
    <source>
        <dbReference type="ARBA" id="ARBA00004141"/>
    </source>
</evidence>
<dbReference type="RefSeq" id="WP_096749590.1">
    <property type="nucleotide sequence ID" value="NZ_CADEPO010000004.1"/>
</dbReference>
<feature type="transmembrane region" description="Helical" evidence="5">
    <location>
        <begin position="86"/>
        <end position="108"/>
    </location>
</feature>
<evidence type="ECO:0000256" key="5">
    <source>
        <dbReference type="SAM" id="Phobius"/>
    </source>
</evidence>
<evidence type="ECO:0000256" key="4">
    <source>
        <dbReference type="ARBA" id="ARBA00023136"/>
    </source>
</evidence>
<proteinExistence type="predicted"/>
<organism evidence="7 8">
    <name type="scientific">Burkholderia gladioli</name>
    <name type="common">Pseudomonas marginata</name>
    <name type="synonym">Phytomonas marginata</name>
    <dbReference type="NCBI Taxonomy" id="28095"/>
    <lineage>
        <taxon>Bacteria</taxon>
        <taxon>Pseudomonadati</taxon>
        <taxon>Pseudomonadota</taxon>
        <taxon>Betaproteobacteria</taxon>
        <taxon>Burkholderiales</taxon>
        <taxon>Burkholderiaceae</taxon>
        <taxon>Burkholderia</taxon>
    </lineage>
</organism>
<name>A0A2A7S7E4_BURGA</name>
<gene>
    <name evidence="7" type="ORF">CRM94_34265</name>
</gene>
<feature type="transmembrane region" description="Helical" evidence="5">
    <location>
        <begin position="33"/>
        <end position="51"/>
    </location>
</feature>
<dbReference type="InterPro" id="IPR000620">
    <property type="entry name" value="EamA_dom"/>
</dbReference>
<feature type="transmembrane region" description="Helical" evidence="5">
    <location>
        <begin position="207"/>
        <end position="226"/>
    </location>
</feature>
<feature type="domain" description="EamA" evidence="6">
    <location>
        <begin position="7"/>
        <end position="131"/>
    </location>
</feature>
<feature type="transmembrane region" description="Helical" evidence="5">
    <location>
        <begin position="167"/>
        <end position="187"/>
    </location>
</feature>
<evidence type="ECO:0000313" key="7">
    <source>
        <dbReference type="EMBL" id="PEH39349.1"/>
    </source>
</evidence>
<comment type="subcellular location">
    <subcellularLocation>
        <location evidence="1">Membrane</location>
        <topology evidence="1">Multi-pass membrane protein</topology>
    </subcellularLocation>
</comment>
<dbReference type="SUPFAM" id="SSF103481">
    <property type="entry name" value="Multidrug resistance efflux transporter EmrE"/>
    <property type="match status" value="2"/>
</dbReference>
<protein>
    <recommendedName>
        <fullName evidence="6">EamA domain-containing protein</fullName>
    </recommendedName>
</protein>
<feature type="transmembrane region" description="Helical" evidence="5">
    <location>
        <begin position="264"/>
        <end position="282"/>
    </location>
</feature>